<name>A0A0E9S1A1_ANGAN</name>
<dbReference type="EMBL" id="GBXM01074299">
    <property type="protein sequence ID" value="JAH34278.1"/>
    <property type="molecule type" value="Transcribed_RNA"/>
</dbReference>
<keyword evidence="1" id="KW-0472">Membrane</keyword>
<keyword evidence="1" id="KW-0812">Transmembrane</keyword>
<proteinExistence type="predicted"/>
<evidence type="ECO:0000256" key="1">
    <source>
        <dbReference type="SAM" id="Phobius"/>
    </source>
</evidence>
<sequence length="40" mass="4342">MMGWPGRSAAMIVITVLLSVAMFILIVALIVSLFFRSTAD</sequence>
<dbReference type="AlphaFoldDB" id="A0A0E9S1A1"/>
<keyword evidence="1" id="KW-1133">Transmembrane helix</keyword>
<reference evidence="2" key="2">
    <citation type="journal article" date="2015" name="Fish Shellfish Immunol.">
        <title>Early steps in the European eel (Anguilla anguilla)-Vibrio vulnificus interaction in the gills: Role of the RtxA13 toxin.</title>
        <authorList>
            <person name="Callol A."/>
            <person name="Pajuelo D."/>
            <person name="Ebbesson L."/>
            <person name="Teles M."/>
            <person name="MacKenzie S."/>
            <person name="Amaro C."/>
        </authorList>
    </citation>
    <scope>NUCLEOTIDE SEQUENCE</scope>
</reference>
<dbReference type="InterPro" id="IPR009952">
    <property type="entry name" value="Uroplakin-2"/>
</dbReference>
<reference evidence="2" key="1">
    <citation type="submission" date="2014-11" db="EMBL/GenBank/DDBJ databases">
        <authorList>
            <person name="Amaro Gonzalez C."/>
        </authorList>
    </citation>
    <scope>NUCLEOTIDE SEQUENCE</scope>
</reference>
<dbReference type="Pfam" id="PF07353">
    <property type="entry name" value="Uroplakin_II"/>
    <property type="match status" value="1"/>
</dbReference>
<evidence type="ECO:0000313" key="2">
    <source>
        <dbReference type="EMBL" id="JAH34278.1"/>
    </source>
</evidence>
<feature type="transmembrane region" description="Helical" evidence="1">
    <location>
        <begin position="12"/>
        <end position="35"/>
    </location>
</feature>
<accession>A0A0E9S1A1</accession>
<organism evidence="2">
    <name type="scientific">Anguilla anguilla</name>
    <name type="common">European freshwater eel</name>
    <name type="synonym">Muraena anguilla</name>
    <dbReference type="NCBI Taxonomy" id="7936"/>
    <lineage>
        <taxon>Eukaryota</taxon>
        <taxon>Metazoa</taxon>
        <taxon>Chordata</taxon>
        <taxon>Craniata</taxon>
        <taxon>Vertebrata</taxon>
        <taxon>Euteleostomi</taxon>
        <taxon>Actinopterygii</taxon>
        <taxon>Neopterygii</taxon>
        <taxon>Teleostei</taxon>
        <taxon>Anguilliformes</taxon>
        <taxon>Anguillidae</taxon>
        <taxon>Anguilla</taxon>
    </lineage>
</organism>
<protein>
    <submittedName>
        <fullName evidence="2">Uncharacterized protein</fullName>
    </submittedName>
</protein>